<protein>
    <recommendedName>
        <fullName evidence="8">Polycomb protein VEFS-Box domain-containing protein</fullName>
    </recommendedName>
</protein>
<comment type="caution">
    <text evidence="9">The sequence shown here is derived from an EMBL/GenBank/DDBJ whole genome shotgun (WGS) entry which is preliminary data.</text>
</comment>
<organism evidence="9 10">
    <name type="scientific">Patellaria atrata CBS 101060</name>
    <dbReference type="NCBI Taxonomy" id="1346257"/>
    <lineage>
        <taxon>Eukaryota</taxon>
        <taxon>Fungi</taxon>
        <taxon>Dikarya</taxon>
        <taxon>Ascomycota</taxon>
        <taxon>Pezizomycotina</taxon>
        <taxon>Dothideomycetes</taxon>
        <taxon>Dothideomycetes incertae sedis</taxon>
        <taxon>Patellariales</taxon>
        <taxon>Patellariaceae</taxon>
        <taxon>Patellaria</taxon>
    </lineage>
</organism>
<dbReference type="PROSITE" id="PS01359">
    <property type="entry name" value="ZF_PHD_1"/>
    <property type="match status" value="1"/>
</dbReference>
<dbReference type="OrthoDB" id="166746at2759"/>
<comment type="similarity">
    <text evidence="1">Belongs to the VEFS (VRN2-EMF2-FIS2-SU(Z)12) family.</text>
</comment>
<keyword evidence="4" id="KW-0862">Zinc</keyword>
<feature type="compositionally biased region" description="Acidic residues" evidence="7">
    <location>
        <begin position="588"/>
        <end position="599"/>
    </location>
</feature>
<gene>
    <name evidence="9" type="ORF">M501DRAFT_1030616</name>
</gene>
<evidence type="ECO:0000256" key="1">
    <source>
        <dbReference type="ARBA" id="ARBA00007416"/>
    </source>
</evidence>
<dbReference type="AlphaFoldDB" id="A0A9P4SEK9"/>
<dbReference type="Gene3D" id="3.30.40.10">
    <property type="entry name" value="Zinc/RING finger domain, C3HC4 (zinc finger)"/>
    <property type="match status" value="1"/>
</dbReference>
<sequence>MALYDLQKYMKGTILSERFSGESRNPSFLRRNLNAALDYHKRLLQDQRNNKSSSLLSPIDQSDRDYEPRIPWSLAHDGLLNEVERALEPALYINISSFKLPHYNYETSFNDVAVKIHVIWARFELNIRVDNSNGDSHFFYRDVQEARLDVLQGGDDTLKVDVILEHPYHIASRMFTILDADQSTFKISERYKTQFNFCFKNQEDAKFMFNLLANESDQISDLPRSLYLSARWKNLPERVIPSDRIIRTCRADRGRRIMMKYGLKVDMRWEAFVKPTTALTEINRFFKKSRQSNSTSVGEVSKVSPKPSSDVPITYKFRDVYVTKAIVIKGYQCFICAAEHITQSPSITITFHLDESEARKIRPKDINYDLWWVSPRKPFDISKFLKGDKSWVVNMIGEEEKDPQNTRSQKLIIRMPSKPPEAVIDIPPPRRKRYPVPPNPSEDRCFFRTSTKRVLVEGEILEESDDDIDEEWIKLRRNVIVKDYPIPEYAKRFMIRWDNHFMAERVHADAYVSDSLVRFIRQNRNWLGELSIALACHKKICELKLDGLVSQKTFDWCTQQLKEAVTRHPDGPRLNPGKYGDFTILPAEDSDKDEDPDGLYEEHSPPKRRRGDKGTLVADGSTVRKEPRKMKVVGNGDLQGGLASVLENFKIVERESSPPIRNGETCVCGKSVDLRDFFKTMTCDNPDCLSPEFHVACVGLAKRVPGWKCRTCRLNVNANVSRFSHIGTFGYAIRTQHNSTGSVREDRNCVSLVWFSWLTIVQ</sequence>
<dbReference type="Pfam" id="PF09733">
    <property type="entry name" value="VEFS-Box"/>
    <property type="match status" value="1"/>
</dbReference>
<accession>A0A9P4SEK9</accession>
<dbReference type="GO" id="GO:0008270">
    <property type="term" value="F:zinc ion binding"/>
    <property type="evidence" value="ECO:0007669"/>
    <property type="project" value="UniProtKB-KW"/>
</dbReference>
<keyword evidence="6" id="KW-0804">Transcription</keyword>
<dbReference type="InterPro" id="IPR011011">
    <property type="entry name" value="Znf_FYVE_PHD"/>
</dbReference>
<dbReference type="Proteomes" id="UP000799429">
    <property type="component" value="Unassembled WGS sequence"/>
</dbReference>
<evidence type="ECO:0000256" key="4">
    <source>
        <dbReference type="ARBA" id="ARBA00022833"/>
    </source>
</evidence>
<dbReference type="InterPro" id="IPR013083">
    <property type="entry name" value="Znf_RING/FYVE/PHD"/>
</dbReference>
<dbReference type="InterPro" id="IPR019135">
    <property type="entry name" value="Polycomb_protein_VEFS-Box"/>
</dbReference>
<keyword evidence="2" id="KW-0479">Metal-binding</keyword>
<evidence type="ECO:0000256" key="3">
    <source>
        <dbReference type="ARBA" id="ARBA00022771"/>
    </source>
</evidence>
<dbReference type="SUPFAM" id="SSF57903">
    <property type="entry name" value="FYVE/PHD zinc finger"/>
    <property type="match status" value="1"/>
</dbReference>
<dbReference type="InterPro" id="IPR019786">
    <property type="entry name" value="Zinc_finger_PHD-type_CS"/>
</dbReference>
<proteinExistence type="inferred from homology"/>
<evidence type="ECO:0000256" key="2">
    <source>
        <dbReference type="ARBA" id="ARBA00022723"/>
    </source>
</evidence>
<feature type="region of interest" description="Disordered" evidence="7">
    <location>
        <begin position="585"/>
        <end position="624"/>
    </location>
</feature>
<evidence type="ECO:0000256" key="5">
    <source>
        <dbReference type="ARBA" id="ARBA00023015"/>
    </source>
</evidence>
<evidence type="ECO:0000313" key="9">
    <source>
        <dbReference type="EMBL" id="KAF2840397.1"/>
    </source>
</evidence>
<keyword evidence="3" id="KW-0863">Zinc-finger</keyword>
<dbReference type="CDD" id="cd21552">
    <property type="entry name" value="VEFS-box_ctSUZ12-like"/>
    <property type="match status" value="1"/>
</dbReference>
<evidence type="ECO:0000256" key="6">
    <source>
        <dbReference type="ARBA" id="ARBA00023163"/>
    </source>
</evidence>
<name>A0A9P4SEK9_9PEZI</name>
<dbReference type="EMBL" id="MU006093">
    <property type="protein sequence ID" value="KAF2840397.1"/>
    <property type="molecule type" value="Genomic_DNA"/>
</dbReference>
<feature type="domain" description="Polycomb protein VEFS-Box" evidence="8">
    <location>
        <begin position="442"/>
        <end position="553"/>
    </location>
</feature>
<keyword evidence="5" id="KW-0805">Transcription regulation</keyword>
<evidence type="ECO:0000313" key="10">
    <source>
        <dbReference type="Proteomes" id="UP000799429"/>
    </source>
</evidence>
<evidence type="ECO:0000259" key="8">
    <source>
        <dbReference type="Pfam" id="PF09733"/>
    </source>
</evidence>
<keyword evidence="10" id="KW-1185">Reference proteome</keyword>
<evidence type="ECO:0000256" key="7">
    <source>
        <dbReference type="SAM" id="MobiDB-lite"/>
    </source>
</evidence>
<reference evidence="9" key="1">
    <citation type="journal article" date="2020" name="Stud. Mycol.">
        <title>101 Dothideomycetes genomes: a test case for predicting lifestyles and emergence of pathogens.</title>
        <authorList>
            <person name="Haridas S."/>
            <person name="Albert R."/>
            <person name="Binder M."/>
            <person name="Bloem J."/>
            <person name="Labutti K."/>
            <person name="Salamov A."/>
            <person name="Andreopoulos B."/>
            <person name="Baker S."/>
            <person name="Barry K."/>
            <person name="Bills G."/>
            <person name="Bluhm B."/>
            <person name="Cannon C."/>
            <person name="Castanera R."/>
            <person name="Culley D."/>
            <person name="Daum C."/>
            <person name="Ezra D."/>
            <person name="Gonzalez J."/>
            <person name="Henrissat B."/>
            <person name="Kuo A."/>
            <person name="Liang C."/>
            <person name="Lipzen A."/>
            <person name="Lutzoni F."/>
            <person name="Magnuson J."/>
            <person name="Mondo S."/>
            <person name="Nolan M."/>
            <person name="Ohm R."/>
            <person name="Pangilinan J."/>
            <person name="Park H.-J."/>
            <person name="Ramirez L."/>
            <person name="Alfaro M."/>
            <person name="Sun H."/>
            <person name="Tritt A."/>
            <person name="Yoshinaga Y."/>
            <person name="Zwiers L.-H."/>
            <person name="Turgeon B."/>
            <person name="Goodwin S."/>
            <person name="Spatafora J."/>
            <person name="Crous P."/>
            <person name="Grigoriev I."/>
        </authorList>
    </citation>
    <scope>NUCLEOTIDE SEQUENCE</scope>
    <source>
        <strain evidence="9">CBS 101060</strain>
    </source>
</reference>